<sequence length="339" mass="40867">MKDIYILNKNKIDFDQVIEIKQFNEFETIFRKWSKKIETNNFLVDAEYLYCKILEELETKSLLKAAMTYIRSHYSVVTELNQEFQISKTQIQQAQDLLIIRDLIATHDIVVNENKLNLVTDMISEFDLVCLQSSMLEKQFQQFLLAKFKYKFNYISLINYLMYKDLSSVPDDVDLSGVGYWRSVEWWFERYNINFLGKKFTPNFLTSLWEYARNYWIVPHKLDWIINHDWIIDLKRVKELHNPELIDCDPIMILGYLREKLREKLKFLNLEIYREKFIKNFDTYLTNKKMPYKQIVRSAIVDVIKKQMFYDLLKPENFGLVINQSEHPANQMLSEEIDT</sequence>
<dbReference type="Proteomes" id="UP001240643">
    <property type="component" value="Unassembled WGS sequence"/>
</dbReference>
<reference evidence="1" key="1">
    <citation type="submission" date="2023-07" db="EMBL/GenBank/DDBJ databases">
        <title>Genomic Encyclopedia of Type Strains, Phase IV (KMG-IV): sequencing the most valuable type-strain genomes for metagenomic binning, comparative biology and taxonomic classification.</title>
        <authorList>
            <person name="Goeker M."/>
        </authorList>
    </citation>
    <scope>NUCLEOTIDE SEQUENCE [LARGE SCALE GENOMIC DNA]</scope>
    <source>
        <strain evidence="1">DSM 21204</strain>
    </source>
</reference>
<dbReference type="EMBL" id="JAUSWO010000001">
    <property type="protein sequence ID" value="MDQ0514202.1"/>
    <property type="molecule type" value="Genomic_DNA"/>
</dbReference>
<keyword evidence="2" id="KW-1185">Reference proteome</keyword>
<gene>
    <name evidence="1" type="ORF">J2Z62_000640</name>
</gene>
<evidence type="ECO:0000313" key="1">
    <source>
        <dbReference type="EMBL" id="MDQ0514202.1"/>
    </source>
</evidence>
<name>A0ABU0LZT5_9BACT</name>
<comment type="caution">
    <text evidence="1">The sequence shown here is derived from an EMBL/GenBank/DDBJ whole genome shotgun (WGS) entry which is preliminary data.</text>
</comment>
<evidence type="ECO:0000313" key="2">
    <source>
        <dbReference type="Proteomes" id="UP001240643"/>
    </source>
</evidence>
<organism evidence="1 2">
    <name type="scientific">Mycoplasmoides fastidiosum</name>
    <dbReference type="NCBI Taxonomy" id="92758"/>
    <lineage>
        <taxon>Bacteria</taxon>
        <taxon>Bacillati</taxon>
        <taxon>Mycoplasmatota</taxon>
        <taxon>Mycoplasmoidales</taxon>
        <taxon>Mycoplasmoidaceae</taxon>
        <taxon>Mycoplasmoides</taxon>
    </lineage>
</organism>
<accession>A0ABU0LZT5</accession>
<dbReference type="RefSeq" id="WP_256547107.1">
    <property type="nucleotide sequence ID" value="NZ_CP101809.1"/>
</dbReference>
<proteinExistence type="predicted"/>
<protein>
    <submittedName>
        <fullName evidence="1">Uncharacterized protein</fullName>
    </submittedName>
</protein>